<dbReference type="PANTHER" id="PTHR10489">
    <property type="entry name" value="CELL ADHESION MOLECULE"/>
    <property type="match status" value="1"/>
</dbReference>
<evidence type="ECO:0000256" key="9">
    <source>
        <dbReference type="ARBA" id="ARBA00022989"/>
    </source>
</evidence>
<dbReference type="Pfam" id="PF00001">
    <property type="entry name" value="7tm_1"/>
    <property type="match status" value="1"/>
</dbReference>
<dbReference type="PRINTS" id="PR01562">
    <property type="entry name" value="FRACTALKINER"/>
</dbReference>
<keyword evidence="14 18" id="KW-0675">Receptor</keyword>
<evidence type="ECO:0000256" key="16">
    <source>
        <dbReference type="ARBA" id="ARBA00023224"/>
    </source>
</evidence>
<evidence type="ECO:0000256" key="10">
    <source>
        <dbReference type="ARBA" id="ARBA00023040"/>
    </source>
</evidence>
<evidence type="ECO:0000256" key="3">
    <source>
        <dbReference type="ARBA" id="ARBA00019954"/>
    </source>
</evidence>
<evidence type="ECO:0000256" key="2">
    <source>
        <dbReference type="ARBA" id="ARBA00011287"/>
    </source>
</evidence>
<dbReference type="GO" id="GO:0019960">
    <property type="term" value="F:C-X3-C chemokine binding"/>
    <property type="evidence" value="ECO:0007669"/>
    <property type="project" value="Ensembl"/>
</dbReference>
<evidence type="ECO:0000256" key="1">
    <source>
        <dbReference type="ARBA" id="ARBA00004651"/>
    </source>
</evidence>
<feature type="transmembrane region" description="Helical" evidence="19">
    <location>
        <begin position="273"/>
        <end position="296"/>
    </location>
</feature>
<dbReference type="SUPFAM" id="SSF81321">
    <property type="entry name" value="Family A G protein-coupled receptor-like"/>
    <property type="match status" value="1"/>
</dbReference>
<evidence type="ECO:0000256" key="18">
    <source>
        <dbReference type="RuleBase" id="RU000688"/>
    </source>
</evidence>
<dbReference type="PROSITE" id="PS00237">
    <property type="entry name" value="G_PROTEIN_RECEP_F1_1"/>
    <property type="match status" value="1"/>
</dbReference>
<dbReference type="Gene3D" id="1.20.1070.10">
    <property type="entry name" value="Rhodopsin 7-helix transmembrane proteins"/>
    <property type="match status" value="1"/>
</dbReference>
<keyword evidence="12 19" id="KW-0472">Membrane</keyword>
<dbReference type="GO" id="GO:0009897">
    <property type="term" value="C:external side of plasma membrane"/>
    <property type="evidence" value="ECO:0000318"/>
    <property type="project" value="GO_Central"/>
</dbReference>
<comment type="similarity">
    <text evidence="18">Belongs to the G-protein coupled receptor 1 family.</text>
</comment>
<accession>F6S8I2</accession>
<reference evidence="21" key="2">
    <citation type="submission" date="2025-09" db="UniProtKB">
        <authorList>
            <consortium name="Ensembl"/>
        </authorList>
    </citation>
    <scope>IDENTIFICATION</scope>
    <source>
        <strain evidence="21">Glennie</strain>
    </source>
</reference>
<evidence type="ECO:0000256" key="19">
    <source>
        <dbReference type="SAM" id="Phobius"/>
    </source>
</evidence>
<dbReference type="GO" id="GO:0006954">
    <property type="term" value="P:inflammatory response"/>
    <property type="evidence" value="ECO:0007669"/>
    <property type="project" value="UniProtKB-KW"/>
</dbReference>
<evidence type="ECO:0000313" key="21">
    <source>
        <dbReference type="Ensembl" id="ENSOANP00000006299.2"/>
    </source>
</evidence>
<reference evidence="21" key="1">
    <citation type="submission" date="2025-08" db="UniProtKB">
        <authorList>
            <consortium name="Ensembl"/>
        </authorList>
    </citation>
    <scope>IDENTIFICATION</scope>
    <source>
        <strain evidence="21">Glennie</strain>
    </source>
</reference>
<keyword evidence="10 18" id="KW-0297">G-protein coupled receptor</keyword>
<comment type="subcellular location">
    <subcellularLocation>
        <location evidence="1">Cell membrane</location>
        <topology evidence="1">Multi-pass membrane protein</topology>
    </subcellularLocation>
</comment>
<feature type="transmembrane region" description="Helical" evidence="19">
    <location>
        <begin position="32"/>
        <end position="56"/>
    </location>
</feature>
<dbReference type="GO" id="GO:0019722">
    <property type="term" value="P:calcium-mediated signaling"/>
    <property type="evidence" value="ECO:0000318"/>
    <property type="project" value="GO_Central"/>
</dbReference>
<gene>
    <name evidence="21" type="primary">CX3CR1</name>
</gene>
<dbReference type="InterPro" id="IPR017452">
    <property type="entry name" value="GPCR_Rhodpsn_7TM"/>
</dbReference>
<evidence type="ECO:0000256" key="17">
    <source>
        <dbReference type="ARBA" id="ARBA00030219"/>
    </source>
</evidence>
<dbReference type="FunCoup" id="F6S8I2">
    <property type="interactions" value="505"/>
</dbReference>
<evidence type="ECO:0000256" key="7">
    <source>
        <dbReference type="ARBA" id="ARBA00022692"/>
    </source>
</evidence>
<feature type="transmembrane region" description="Helical" evidence="19">
    <location>
        <begin position="108"/>
        <end position="130"/>
    </location>
</feature>
<dbReference type="GeneID" id="100089196"/>
<dbReference type="Proteomes" id="UP000002279">
    <property type="component" value="Unplaced"/>
</dbReference>
<dbReference type="GO" id="GO:0006955">
    <property type="term" value="P:immune response"/>
    <property type="evidence" value="ECO:0000318"/>
    <property type="project" value="GO_Central"/>
</dbReference>
<protein>
    <recommendedName>
        <fullName evidence="3">CX3C chemokine receptor 1</fullName>
    </recommendedName>
    <alternativeName>
        <fullName evidence="17">Fractalkine receptor</fullName>
    </alternativeName>
</protein>
<dbReference type="RefSeq" id="XP_001518678.3">
    <property type="nucleotide sequence ID" value="XM_001518628.5"/>
</dbReference>
<name>F6S8I2_ORNAN</name>
<dbReference type="STRING" id="9258.ENSOANP00000006299"/>
<dbReference type="HOGENOM" id="CLU_009579_8_3_1"/>
<keyword evidence="4" id="KW-1003">Cell membrane</keyword>
<dbReference type="RefSeq" id="XP_028904529.1">
    <property type="nucleotide sequence ID" value="XM_029048696.2"/>
</dbReference>
<feature type="domain" description="G-protein coupled receptors family 1 profile" evidence="20">
    <location>
        <begin position="48"/>
        <end position="293"/>
    </location>
</feature>
<evidence type="ECO:0000259" key="20">
    <source>
        <dbReference type="PROSITE" id="PS50262"/>
    </source>
</evidence>
<dbReference type="AlphaFoldDB" id="F6S8I2"/>
<feature type="transmembrane region" description="Helical" evidence="19">
    <location>
        <begin position="142"/>
        <end position="162"/>
    </location>
</feature>
<keyword evidence="5" id="KW-0597">Phosphoprotein</keyword>
<dbReference type="OrthoDB" id="5981253at2759"/>
<keyword evidence="22" id="KW-1185">Reference proteome</keyword>
<dbReference type="GO" id="GO:0060326">
    <property type="term" value="P:cell chemotaxis"/>
    <property type="evidence" value="ECO:0000318"/>
    <property type="project" value="GO_Central"/>
</dbReference>
<comment type="subunit">
    <text evidence="2">Found in a ternary complex with CX3CL1 and ITGAV:ITGB3 or ITGA4:ITGB1.</text>
</comment>
<dbReference type="OMA" id="TDIQEFG"/>
<dbReference type="PANTHER" id="PTHR10489:SF955">
    <property type="entry name" value="CX3C CHEMOKINE RECEPTOR 1"/>
    <property type="match status" value="1"/>
</dbReference>
<dbReference type="Ensembl" id="ENSOANT00000006301.2">
    <property type="protein sequence ID" value="ENSOANP00000006299.2"/>
    <property type="gene ID" value="ENSOANG00000003978.2"/>
</dbReference>
<keyword evidence="9 19" id="KW-1133">Transmembrane helix</keyword>
<dbReference type="GO" id="GO:0002250">
    <property type="term" value="P:adaptive immune response"/>
    <property type="evidence" value="ECO:0007669"/>
    <property type="project" value="UniProtKB-KW"/>
</dbReference>
<proteinExistence type="inferred from homology"/>
<evidence type="ECO:0000313" key="22">
    <source>
        <dbReference type="Proteomes" id="UP000002279"/>
    </source>
</evidence>
<feature type="transmembrane region" description="Helical" evidence="19">
    <location>
        <begin position="68"/>
        <end position="88"/>
    </location>
</feature>
<dbReference type="GO" id="GO:0061760">
    <property type="term" value="P:antifungal innate immune response"/>
    <property type="evidence" value="ECO:0007669"/>
    <property type="project" value="Ensembl"/>
</dbReference>
<dbReference type="GO" id="GO:0016495">
    <property type="term" value="F:C-X3-C chemokine receptor activity"/>
    <property type="evidence" value="ECO:0007669"/>
    <property type="project" value="Ensembl"/>
</dbReference>
<keyword evidence="16 18" id="KW-0807">Transducer</keyword>
<dbReference type="GO" id="GO:0007204">
    <property type="term" value="P:positive regulation of cytosolic calcium ion concentration"/>
    <property type="evidence" value="ECO:0000318"/>
    <property type="project" value="GO_Central"/>
</dbReference>
<evidence type="ECO:0000256" key="11">
    <source>
        <dbReference type="ARBA" id="ARBA00023130"/>
    </source>
</evidence>
<dbReference type="GO" id="GO:0016493">
    <property type="term" value="F:C-C chemokine receptor activity"/>
    <property type="evidence" value="ECO:0000318"/>
    <property type="project" value="GO_Central"/>
</dbReference>
<dbReference type="CTD" id="1524"/>
<evidence type="ECO:0000256" key="14">
    <source>
        <dbReference type="ARBA" id="ARBA00023170"/>
    </source>
</evidence>
<keyword evidence="13" id="KW-1015">Disulfide bond</keyword>
<evidence type="ECO:0000256" key="8">
    <source>
        <dbReference type="ARBA" id="ARBA00022859"/>
    </source>
</evidence>
<dbReference type="InterPro" id="IPR000276">
    <property type="entry name" value="GPCR_Rhodpsn"/>
</dbReference>
<feature type="transmembrane region" description="Helical" evidence="19">
    <location>
        <begin position="232"/>
        <end position="253"/>
    </location>
</feature>
<sequence length="355" mass="40399">MTEKTLEMTTSYEYDDLAEMCELGDILDFGRVFLPVLYALVFAFGLVGNLLVVFAVTNGGKKKSITDVYLLNLAFSDLLLVISLPFWIHYVVGEQVLGNILCKSASALFFIGFFGGMFFVTVISIDRFLAIVQAAGSIHSRTVQHGVSTSFSVWTVAILAAVPQFMYTEQVGDECVGNYPEVLQHMWPVLRNLEANLFGFLFPFLIMSYCYLRILKTLLFCNNRKKVRAAKLILMVVAVFFLFWTPYNILVFLETLNHFKFFPSCTLKRHLRFGLSVTETIALIHCCLNPFIYAFAGKKFRRYLYVLYVKCRAVFCGLDPRLRIPKEEVSLSKRESVISSNFTSFSFDHEPSGLL</sequence>
<keyword evidence="8" id="KW-0391">Immunity</keyword>
<dbReference type="PRINTS" id="PR00237">
    <property type="entry name" value="GPCRRHODOPSN"/>
</dbReference>
<feature type="transmembrane region" description="Helical" evidence="19">
    <location>
        <begin position="195"/>
        <end position="212"/>
    </location>
</feature>
<dbReference type="PROSITE" id="PS50262">
    <property type="entry name" value="G_PROTEIN_RECEP_F1_2"/>
    <property type="match status" value="1"/>
</dbReference>
<dbReference type="InterPro" id="IPR005387">
    <property type="entry name" value="Chemokine_CX3CR1"/>
</dbReference>
<evidence type="ECO:0000256" key="4">
    <source>
        <dbReference type="ARBA" id="ARBA00022475"/>
    </source>
</evidence>
<dbReference type="eggNOG" id="ENOG502QVQK">
    <property type="taxonomic scope" value="Eukaryota"/>
</dbReference>
<dbReference type="GeneTree" id="ENSGT01110000267168"/>
<dbReference type="KEGG" id="oaa:100089196"/>
<dbReference type="InterPro" id="IPR050119">
    <property type="entry name" value="CCR1-9-like"/>
</dbReference>
<organism evidence="21 22">
    <name type="scientific">Ornithorhynchus anatinus</name>
    <name type="common">Duckbill platypus</name>
    <dbReference type="NCBI Taxonomy" id="9258"/>
    <lineage>
        <taxon>Eukaryota</taxon>
        <taxon>Metazoa</taxon>
        <taxon>Chordata</taxon>
        <taxon>Craniata</taxon>
        <taxon>Vertebrata</taxon>
        <taxon>Euteleostomi</taxon>
        <taxon>Mammalia</taxon>
        <taxon>Monotremata</taxon>
        <taxon>Ornithorhynchidae</taxon>
        <taxon>Ornithorhynchus</taxon>
    </lineage>
</organism>
<dbReference type="GO" id="GO:0007155">
    <property type="term" value="P:cell adhesion"/>
    <property type="evidence" value="ECO:0007669"/>
    <property type="project" value="Ensembl"/>
</dbReference>
<keyword evidence="7 18" id="KW-0812">Transmembrane</keyword>
<keyword evidence="11" id="KW-1064">Adaptive immunity</keyword>
<keyword evidence="15" id="KW-0395">Inflammatory response</keyword>
<dbReference type="GO" id="GO:0019957">
    <property type="term" value="F:C-C chemokine binding"/>
    <property type="evidence" value="ECO:0000318"/>
    <property type="project" value="GO_Central"/>
</dbReference>
<evidence type="ECO:0000256" key="5">
    <source>
        <dbReference type="ARBA" id="ARBA00022553"/>
    </source>
</evidence>
<evidence type="ECO:0000256" key="6">
    <source>
        <dbReference type="ARBA" id="ARBA00022588"/>
    </source>
</evidence>
<dbReference type="GO" id="GO:0031737">
    <property type="term" value="F:CX3C chemokine receptor binding"/>
    <property type="evidence" value="ECO:0007669"/>
    <property type="project" value="Ensembl"/>
</dbReference>
<dbReference type="InParanoid" id="F6S8I2"/>
<dbReference type="Bgee" id="ENSOANG00000003978">
    <property type="expression patterns" value="Expressed in brain and 7 other cell types or tissues"/>
</dbReference>
<keyword evidence="6" id="KW-0399">Innate immunity</keyword>
<dbReference type="FunFam" id="1.20.1070.10:FF:000026">
    <property type="entry name" value="C-C chemokine receptor type 5"/>
    <property type="match status" value="1"/>
</dbReference>
<evidence type="ECO:0000256" key="13">
    <source>
        <dbReference type="ARBA" id="ARBA00023157"/>
    </source>
</evidence>
<evidence type="ECO:0000256" key="15">
    <source>
        <dbReference type="ARBA" id="ARBA00023198"/>
    </source>
</evidence>
<evidence type="ECO:0000256" key="12">
    <source>
        <dbReference type="ARBA" id="ARBA00023136"/>
    </source>
</evidence>